<dbReference type="SUPFAM" id="SSF51905">
    <property type="entry name" value="FAD/NAD(P)-binding domain"/>
    <property type="match status" value="1"/>
</dbReference>
<gene>
    <name evidence="1" type="ORF">GCM10008906_00390</name>
</gene>
<evidence type="ECO:0000313" key="1">
    <source>
        <dbReference type="EMBL" id="GAA0731664.1"/>
    </source>
</evidence>
<evidence type="ECO:0000313" key="2">
    <source>
        <dbReference type="Proteomes" id="UP001501510"/>
    </source>
</evidence>
<accession>A0ABP3UEJ5</accession>
<keyword evidence="2" id="KW-1185">Reference proteome</keyword>
<dbReference type="EMBL" id="BAAACG010000001">
    <property type="protein sequence ID" value="GAA0731664.1"/>
    <property type="molecule type" value="Genomic_DNA"/>
</dbReference>
<dbReference type="Proteomes" id="UP001501510">
    <property type="component" value="Unassembled WGS sequence"/>
</dbReference>
<dbReference type="PANTHER" id="PTHR43106">
    <property type="entry name" value="DEHYDROGENASE-RELATED"/>
    <property type="match status" value="1"/>
</dbReference>
<sequence length="452" mass="51117">MYDITIIGAGVSGIFTAYTLVSKNEKLDIKLIDIGNPIEKRICKIKSEGSYKCKNCDVCNKFLGFGGLGKSEGKFNYTSDFGGDLQDLIGENSFNYCMSEVDNILKKFGGDKVNLYSTYNESFQNKLEKQGFKVLTSKVRHLGTKLSNEIIKGIEEYLNERVSISLNTNVKDISKEGENFVLSTNKEIFKSRKVVLATGYTGLQWLQRQCKKFNIKFGKTRVDLGFRIEFLENDLKEITKETLETKLSLKVDNTIATTYCMNPKGRVIKKYQRGFVFADGQNYLEGDGPTLNTNFTLFIPKYFPSGKAGDRYVKNIMTKINSLDKEIVMQRLGDLINNRSTTKEKILNNSVTPTLNCNPGNLNEIIPKEYINITIEFFKRLEKIIKKPINKDAILYGLDAKFYNPYIHIDKTFQNKIEGLFFIGDCSGVTYSLSQAAASGVYLGNIILNNCI</sequence>
<name>A0ABP3UEJ5_9CLOT</name>
<dbReference type="InterPro" id="IPR036188">
    <property type="entry name" value="FAD/NAD-bd_sf"/>
</dbReference>
<proteinExistence type="predicted"/>
<dbReference type="Gene3D" id="3.50.50.60">
    <property type="entry name" value="FAD/NAD(P)-binding domain"/>
    <property type="match status" value="2"/>
</dbReference>
<dbReference type="RefSeq" id="WP_343757623.1">
    <property type="nucleotide sequence ID" value="NZ_BAAACG010000001.1"/>
</dbReference>
<organism evidence="1 2">
    <name type="scientific">Clostridium oceanicum</name>
    <dbReference type="NCBI Taxonomy" id="1543"/>
    <lineage>
        <taxon>Bacteria</taxon>
        <taxon>Bacillati</taxon>
        <taxon>Bacillota</taxon>
        <taxon>Clostridia</taxon>
        <taxon>Eubacteriales</taxon>
        <taxon>Clostridiaceae</taxon>
        <taxon>Clostridium</taxon>
    </lineage>
</organism>
<reference evidence="2" key="1">
    <citation type="journal article" date="2019" name="Int. J. Syst. Evol. Microbiol.">
        <title>The Global Catalogue of Microorganisms (GCM) 10K type strain sequencing project: providing services to taxonomists for standard genome sequencing and annotation.</title>
        <authorList>
            <consortium name="The Broad Institute Genomics Platform"/>
            <consortium name="The Broad Institute Genome Sequencing Center for Infectious Disease"/>
            <person name="Wu L."/>
            <person name="Ma J."/>
        </authorList>
    </citation>
    <scope>NUCLEOTIDE SEQUENCE [LARGE SCALE GENOMIC DNA]</scope>
    <source>
        <strain evidence="2">JCM 1407</strain>
    </source>
</reference>
<dbReference type="PANTHER" id="PTHR43106:SF1">
    <property type="entry name" value="DEHYDROGENASE-RELATED"/>
    <property type="match status" value="1"/>
</dbReference>
<comment type="caution">
    <text evidence="1">The sequence shown here is derived from an EMBL/GenBank/DDBJ whole genome shotgun (WGS) entry which is preliminary data.</text>
</comment>
<protein>
    <submittedName>
        <fullName evidence="1">NAD(P)-binding protein</fullName>
    </submittedName>
</protein>